<dbReference type="InterPro" id="IPR008761">
    <property type="entry name" value="Peptidase_S37"/>
</dbReference>
<proteinExistence type="predicted"/>
<dbReference type="PANTHER" id="PTHR11010:SF38">
    <property type="entry name" value="LYSOSOMAL PRO-X CARBOXYPEPTIDASE"/>
    <property type="match status" value="1"/>
</dbReference>
<dbReference type="Gene3D" id="3.40.50.1820">
    <property type="entry name" value="alpha/beta hydrolase"/>
    <property type="match status" value="1"/>
</dbReference>
<dbReference type="Proteomes" id="UP001500618">
    <property type="component" value="Unassembled WGS sequence"/>
</dbReference>
<dbReference type="GO" id="GO:0008233">
    <property type="term" value="F:peptidase activity"/>
    <property type="evidence" value="ECO:0007669"/>
    <property type="project" value="UniProtKB-KW"/>
</dbReference>
<feature type="chain" id="PRO_5045711685" evidence="4">
    <location>
        <begin position="28"/>
        <end position="463"/>
    </location>
</feature>
<evidence type="ECO:0000256" key="1">
    <source>
        <dbReference type="ARBA" id="ARBA00022670"/>
    </source>
</evidence>
<evidence type="ECO:0000256" key="4">
    <source>
        <dbReference type="SAM" id="SignalP"/>
    </source>
</evidence>
<dbReference type="GO" id="GO:0006508">
    <property type="term" value="P:proteolysis"/>
    <property type="evidence" value="ECO:0007669"/>
    <property type="project" value="UniProtKB-KW"/>
</dbReference>
<accession>A0ABP4SQL7</accession>
<keyword evidence="2 4" id="KW-0732">Signal</keyword>
<keyword evidence="3" id="KW-0378">Hydrolase</keyword>
<evidence type="ECO:0000256" key="2">
    <source>
        <dbReference type="ARBA" id="ARBA00022729"/>
    </source>
</evidence>
<dbReference type="SUPFAM" id="SSF53474">
    <property type="entry name" value="alpha/beta-Hydrolases"/>
    <property type="match status" value="1"/>
</dbReference>
<dbReference type="EMBL" id="BAAANY010000009">
    <property type="protein sequence ID" value="GAA1675842.1"/>
    <property type="molecule type" value="Genomic_DNA"/>
</dbReference>
<keyword evidence="1 5" id="KW-0645">Protease</keyword>
<evidence type="ECO:0000313" key="6">
    <source>
        <dbReference type="Proteomes" id="UP001500618"/>
    </source>
</evidence>
<reference evidence="6" key="1">
    <citation type="journal article" date="2019" name="Int. J. Syst. Evol. Microbiol.">
        <title>The Global Catalogue of Microorganisms (GCM) 10K type strain sequencing project: providing services to taxonomists for standard genome sequencing and annotation.</title>
        <authorList>
            <consortium name="The Broad Institute Genomics Platform"/>
            <consortium name="The Broad Institute Genome Sequencing Center for Infectious Disease"/>
            <person name="Wu L."/>
            <person name="Ma J."/>
        </authorList>
    </citation>
    <scope>NUCLEOTIDE SEQUENCE [LARGE SCALE GENOMIC DNA]</scope>
    <source>
        <strain evidence="6">JCM 14718</strain>
    </source>
</reference>
<organism evidence="5 6">
    <name type="scientific">Fodinicola feengrottensis</name>
    <dbReference type="NCBI Taxonomy" id="435914"/>
    <lineage>
        <taxon>Bacteria</taxon>
        <taxon>Bacillati</taxon>
        <taxon>Actinomycetota</taxon>
        <taxon>Actinomycetes</taxon>
        <taxon>Mycobacteriales</taxon>
        <taxon>Fodinicola</taxon>
    </lineage>
</organism>
<dbReference type="RefSeq" id="WP_344310235.1">
    <property type="nucleotide sequence ID" value="NZ_BAAANY010000009.1"/>
</dbReference>
<evidence type="ECO:0000313" key="5">
    <source>
        <dbReference type="EMBL" id="GAA1675842.1"/>
    </source>
</evidence>
<keyword evidence="6" id="KW-1185">Reference proteome</keyword>
<feature type="signal peptide" evidence="4">
    <location>
        <begin position="1"/>
        <end position="27"/>
    </location>
</feature>
<evidence type="ECO:0000256" key="3">
    <source>
        <dbReference type="ARBA" id="ARBA00022801"/>
    </source>
</evidence>
<name>A0ABP4SQL7_9ACTN</name>
<gene>
    <name evidence="5" type="ORF">GCM10009765_26440</name>
</gene>
<dbReference type="InterPro" id="IPR029058">
    <property type="entry name" value="AB_hydrolase_fold"/>
</dbReference>
<protein>
    <submittedName>
        <fullName evidence="5">S28 family serine protease</fullName>
    </submittedName>
</protein>
<comment type="caution">
    <text evidence="5">The sequence shown here is derived from an EMBL/GenBank/DDBJ whole genome shotgun (WGS) entry which is preliminary data.</text>
</comment>
<dbReference type="PANTHER" id="PTHR11010">
    <property type="entry name" value="PROTEASE S28 PRO-X CARBOXYPEPTIDASE-RELATED"/>
    <property type="match status" value="1"/>
</dbReference>
<dbReference type="Pfam" id="PF05576">
    <property type="entry name" value="Peptidase_S37"/>
    <property type="match status" value="1"/>
</dbReference>
<sequence length="463" mass="51796">MRTVLFRLLVALTTLAGLLTVTPAVQAAPPDIADQLKQLPGVVSVTEQSTAAPYRYFQLVFRQLVDHNNPRKGYFEQRVGLMHRDASAPMVMYTTGYNYRGIPFRSEPTQIVNGNQIDVEYRYFVPSRPAPADWSKLTIWQAATDQHVIVQALKRIYKARWLSTGGSKGGMTATYHRRFYPNDVYATIPYVAPNDVIDPVDSYGQFIAHDGTDPVCRANLNRIQRESLQRRNELEAIAQSNATQTGGTFTLVGTLDHAVELAVVDSIFAFWQYGSPSDCATIPPAGAPAQQIYDWYEGVESLLTYTDQGIEPYVPYYYQAGTQLGSPLADESYLKDLLRYPGTDVPRSFVPRSIKMPFDYTAMPDVDTWVRYQGQRLLYIYGEYDPWSAEPFRLGPGSRDSYVYYVPKGNHGSKIAMLPAAQAAAATATIQRWAGITPSPQLRRASALPSVDFDPMLSQRPPL</sequence>